<dbReference type="Gene3D" id="1.20.1370.10">
    <property type="entry name" value="Hemocyanin, N-terminal domain"/>
    <property type="match status" value="1"/>
</dbReference>
<feature type="chain" id="PRO_5041916193" evidence="6">
    <location>
        <begin position="19"/>
        <end position="227"/>
    </location>
</feature>
<evidence type="ECO:0000256" key="2">
    <source>
        <dbReference type="ARBA" id="ARBA00009928"/>
    </source>
</evidence>
<dbReference type="PANTHER" id="PTHR11511">
    <property type="entry name" value="LARVAL STORAGE PROTEIN/PHENOLOXIDASE"/>
    <property type="match status" value="1"/>
</dbReference>
<dbReference type="PANTHER" id="PTHR11511:SF4">
    <property type="entry name" value="PHENOLOXIDASE 2-RELATED"/>
    <property type="match status" value="1"/>
</dbReference>
<dbReference type="EMBL" id="JAHWGI010000908">
    <property type="protein sequence ID" value="KAK3918238.1"/>
    <property type="molecule type" value="Genomic_DNA"/>
</dbReference>
<keyword evidence="4" id="KW-0560">Oxidoreductase</keyword>
<reference evidence="8" key="2">
    <citation type="journal article" date="2023" name="BMC Genomics">
        <title>Pest status, molecular evolution, and epigenetic factors derived from the genome assembly of Frankliniella fusca, a thysanopteran phytovirus vector.</title>
        <authorList>
            <person name="Catto M.A."/>
            <person name="Labadie P.E."/>
            <person name="Jacobson A.L."/>
            <person name="Kennedy G.G."/>
            <person name="Srinivasan R."/>
            <person name="Hunt B.G."/>
        </authorList>
    </citation>
    <scope>NUCLEOTIDE SEQUENCE</scope>
    <source>
        <strain evidence="8">PL_HMW_Pooled</strain>
    </source>
</reference>
<dbReference type="InterPro" id="IPR036697">
    <property type="entry name" value="Hemocyanin_N_sf"/>
</dbReference>
<evidence type="ECO:0000256" key="1">
    <source>
        <dbReference type="ARBA" id="ARBA00001973"/>
    </source>
</evidence>
<protein>
    <submittedName>
        <fullName evidence="8">Phenoloxidase 2</fullName>
    </submittedName>
</protein>
<evidence type="ECO:0000256" key="4">
    <source>
        <dbReference type="ARBA" id="ARBA00023002"/>
    </source>
</evidence>
<feature type="domain" description="Hemocyanin N-terminal" evidence="7">
    <location>
        <begin position="49"/>
        <end position="163"/>
    </location>
</feature>
<dbReference type="Pfam" id="PF03722">
    <property type="entry name" value="Hemocyanin_N"/>
    <property type="match status" value="1"/>
</dbReference>
<accession>A0AAE1HBH2</accession>
<keyword evidence="3" id="KW-0479">Metal-binding</keyword>
<dbReference type="Proteomes" id="UP001219518">
    <property type="component" value="Unassembled WGS sequence"/>
</dbReference>
<gene>
    <name evidence="8" type="ORF">KUF71_007655</name>
</gene>
<comment type="caution">
    <text evidence="8">The sequence shown here is derived from an EMBL/GenBank/DDBJ whole genome shotgun (WGS) entry which is preliminary data.</text>
</comment>
<comment type="similarity">
    <text evidence="2">Belongs to the tyrosinase family.</text>
</comment>
<dbReference type="InterPro" id="IPR005204">
    <property type="entry name" value="Hemocyanin_N"/>
</dbReference>
<evidence type="ECO:0000256" key="6">
    <source>
        <dbReference type="SAM" id="SignalP"/>
    </source>
</evidence>
<feature type="signal peptide" evidence="6">
    <location>
        <begin position="1"/>
        <end position="18"/>
    </location>
</feature>
<dbReference type="GO" id="GO:0016491">
    <property type="term" value="F:oxidoreductase activity"/>
    <property type="evidence" value="ECO:0007669"/>
    <property type="project" value="UniProtKB-KW"/>
</dbReference>
<keyword evidence="5" id="KW-0186">Copper</keyword>
<comment type="cofactor">
    <cofactor evidence="1">
        <name>Cu(2+)</name>
        <dbReference type="ChEBI" id="CHEBI:29036"/>
    </cofactor>
</comment>
<keyword evidence="9" id="KW-1185">Reference proteome</keyword>
<evidence type="ECO:0000259" key="7">
    <source>
        <dbReference type="Pfam" id="PF03722"/>
    </source>
</evidence>
<proteinExistence type="inferred from homology"/>
<organism evidence="8 9">
    <name type="scientific">Frankliniella fusca</name>
    <dbReference type="NCBI Taxonomy" id="407009"/>
    <lineage>
        <taxon>Eukaryota</taxon>
        <taxon>Metazoa</taxon>
        <taxon>Ecdysozoa</taxon>
        <taxon>Arthropoda</taxon>
        <taxon>Hexapoda</taxon>
        <taxon>Insecta</taxon>
        <taxon>Pterygota</taxon>
        <taxon>Neoptera</taxon>
        <taxon>Paraneoptera</taxon>
        <taxon>Thysanoptera</taxon>
        <taxon>Terebrantia</taxon>
        <taxon>Thripoidea</taxon>
        <taxon>Thripidae</taxon>
        <taxon>Frankliniella</taxon>
    </lineage>
</organism>
<evidence type="ECO:0000256" key="3">
    <source>
        <dbReference type="ARBA" id="ARBA00022723"/>
    </source>
</evidence>
<evidence type="ECO:0000313" key="8">
    <source>
        <dbReference type="EMBL" id="KAK3918238.1"/>
    </source>
</evidence>
<dbReference type="InterPro" id="IPR013788">
    <property type="entry name" value="Hemocyanin/hexamerin"/>
</dbReference>
<dbReference type="AlphaFoldDB" id="A0AAE1HBH2"/>
<dbReference type="GO" id="GO:0046872">
    <property type="term" value="F:metal ion binding"/>
    <property type="evidence" value="ECO:0007669"/>
    <property type="project" value="UniProtKB-KW"/>
</dbReference>
<evidence type="ECO:0000313" key="9">
    <source>
        <dbReference type="Proteomes" id="UP001219518"/>
    </source>
</evidence>
<sequence>MLWGVPVLLLLLQPEVSAQRQRASIDNLQYLFDRPAEPIFTVKEGDKSRKQVALDLPDEYLTDRQKELGTEVISRFGEKAERIPVQRINLPDLRFAARIGKRAPFSLFLPEHRQIAGKLIQVFLGMRNLEDFWSCASFARNHFNPYLFNYAYSVALLHRDDTKEAHLPPLSELFPDKYVDGSVFTEAREEANTAIDPQQRALESTKFSRQELYTNVEIRKKELHDTM</sequence>
<reference evidence="8" key="1">
    <citation type="submission" date="2021-07" db="EMBL/GenBank/DDBJ databases">
        <authorList>
            <person name="Catto M.A."/>
            <person name="Jacobson A."/>
            <person name="Kennedy G."/>
            <person name="Labadie P."/>
            <person name="Hunt B.G."/>
            <person name="Srinivasan R."/>
        </authorList>
    </citation>
    <scope>NUCLEOTIDE SEQUENCE</scope>
    <source>
        <strain evidence="8">PL_HMW_Pooled</strain>
        <tissue evidence="8">Head</tissue>
    </source>
</reference>
<evidence type="ECO:0000256" key="5">
    <source>
        <dbReference type="ARBA" id="ARBA00023008"/>
    </source>
</evidence>
<name>A0AAE1HBH2_9NEOP</name>
<keyword evidence="6" id="KW-0732">Signal</keyword>
<dbReference type="SUPFAM" id="SSF48050">
    <property type="entry name" value="Hemocyanin, N-terminal domain"/>
    <property type="match status" value="1"/>
</dbReference>